<sequence>MSHHSFEGDFKGPIPPLLSSRVGIQDGDYQAQSLSSLNAQSPRLFINSQTSLHKNQDIPSAIYENKIPSNQKSKLLKLIIAKSLQNNFIKNLINRSYIRQLEQLTQYQISQLDDLQFKIETTDLNKNNQIFGFIDVFTPYSKFLIFWNLFQIITYLVIFFWLPFKISFEIYHLSELYMNGENLTAEIILMAILALDIGVGMNIAFIDKGQLIKDRQKVIMNYFQKNAFVDLFFVPNLSSKEFQIIIIQVILCLIFYVLRVTKINNILAQLQEFFNLSEIMNDLVNLMKVLLVIVSVVHNFGCLWHGIAHFNSQFSWLDAYNLRDQQNGSKYNVAIYWATMTMTTVGYGDITAKNDLELLINNLTMFIGSIVFAYSVNSIGILVTNIYKNSIEYSKTVRLINKFMIKNKIEFDLQTKIRSYLEYIWKEEQEQNDDQVGDVISKLSKQLQEELQFQLRGNILRKCKIMVNTFSESLIKNLLQYMEEQSYSPDERIISVNELDDCALYIITKGDVELIFEGVEMKEKIKRNSFKNYTQFDSFGEFSFFSGNPRTATAISRGFTRVFKIKRQVFLDILKCYPDDQEKYFLIREQLNFKDYVPLQLRCFSCQSNTHMIIDCNYVHYCVDKERVIKQESYPIQQERKQGHQRYNQKFNSRINLNINQVKAVNYINDISFKITEDYESPTQAMYDIFEDVEIDDQNQNIKSLMDFKQQSESIQDDDQQQQQSMINFKNNLSRTALQTLQTAGFGIQNIQKKEVQMIQEEEDSSDESKNQIEPIYSKPNIMNSNLRKTRKSIKSSKRISTDNKHYRPSIDMKIIGNHIQSDLNIRHQSNVSNNIKSNKSQALRTLIHQHNPTIITTLQNLPQSTFQVNQVIQGFEKMQIYQFYQPKYNYDQVIKRQDVILNRYAKLQKFFGKKRVFPEFSVYSFFYEAIQKGAKLRRIGEFQKVQKSPRMLNFTLKKTFRSNYALSRQLGVQNDMN</sequence>
<dbReference type="OMA" id="LEYIWKE"/>
<feature type="transmembrane region" description="Helical" evidence="1">
    <location>
        <begin position="289"/>
        <end position="307"/>
    </location>
</feature>
<gene>
    <name evidence="3" type="ORF">PPRIM_AZ9-3.1.T0550042</name>
</gene>
<protein>
    <recommendedName>
        <fullName evidence="2">Cyclic nucleotide-binding domain-containing protein</fullName>
    </recommendedName>
</protein>
<dbReference type="PROSITE" id="PS50042">
    <property type="entry name" value="CNMP_BINDING_3"/>
    <property type="match status" value="1"/>
</dbReference>
<keyword evidence="4" id="KW-1185">Reference proteome</keyword>
<dbReference type="AlphaFoldDB" id="A0A8S1MGE5"/>
<dbReference type="Pfam" id="PF00027">
    <property type="entry name" value="cNMP_binding"/>
    <property type="match status" value="1"/>
</dbReference>
<dbReference type="CDD" id="cd00038">
    <property type="entry name" value="CAP_ED"/>
    <property type="match status" value="1"/>
</dbReference>
<dbReference type="InterPro" id="IPR000595">
    <property type="entry name" value="cNMP-bd_dom"/>
</dbReference>
<evidence type="ECO:0000313" key="4">
    <source>
        <dbReference type="Proteomes" id="UP000688137"/>
    </source>
</evidence>
<feature type="transmembrane region" description="Helical" evidence="1">
    <location>
        <begin position="184"/>
        <end position="206"/>
    </location>
</feature>
<comment type="caution">
    <text evidence="3">The sequence shown here is derived from an EMBL/GenBank/DDBJ whole genome shotgun (WGS) entry which is preliminary data.</text>
</comment>
<name>A0A8S1MGE5_PARPR</name>
<reference evidence="3" key="1">
    <citation type="submission" date="2021-01" db="EMBL/GenBank/DDBJ databases">
        <authorList>
            <consortium name="Genoscope - CEA"/>
            <person name="William W."/>
        </authorList>
    </citation>
    <scope>NUCLEOTIDE SEQUENCE</scope>
</reference>
<evidence type="ECO:0000313" key="3">
    <source>
        <dbReference type="EMBL" id="CAD8075736.1"/>
    </source>
</evidence>
<organism evidence="3 4">
    <name type="scientific">Paramecium primaurelia</name>
    <dbReference type="NCBI Taxonomy" id="5886"/>
    <lineage>
        <taxon>Eukaryota</taxon>
        <taxon>Sar</taxon>
        <taxon>Alveolata</taxon>
        <taxon>Ciliophora</taxon>
        <taxon>Intramacronucleata</taxon>
        <taxon>Oligohymenophorea</taxon>
        <taxon>Peniculida</taxon>
        <taxon>Parameciidae</taxon>
        <taxon>Paramecium</taxon>
    </lineage>
</organism>
<feature type="transmembrane region" description="Helical" evidence="1">
    <location>
        <begin position="242"/>
        <end position="258"/>
    </location>
</feature>
<dbReference type="InterPro" id="IPR051413">
    <property type="entry name" value="K/Na_HCN_channel"/>
</dbReference>
<feature type="transmembrane region" description="Helical" evidence="1">
    <location>
        <begin position="143"/>
        <end position="164"/>
    </location>
</feature>
<dbReference type="PANTHER" id="PTHR45689">
    <property type="entry name" value="I[[H]] CHANNEL, ISOFORM E"/>
    <property type="match status" value="1"/>
</dbReference>
<dbReference type="Pfam" id="PF07885">
    <property type="entry name" value="Ion_trans_2"/>
    <property type="match status" value="1"/>
</dbReference>
<dbReference type="GO" id="GO:0003254">
    <property type="term" value="P:regulation of membrane depolarization"/>
    <property type="evidence" value="ECO:0007669"/>
    <property type="project" value="TreeGrafter"/>
</dbReference>
<dbReference type="GO" id="GO:0035725">
    <property type="term" value="P:sodium ion transmembrane transport"/>
    <property type="evidence" value="ECO:0007669"/>
    <property type="project" value="TreeGrafter"/>
</dbReference>
<keyword evidence="1" id="KW-0472">Membrane</keyword>
<dbReference type="Proteomes" id="UP000688137">
    <property type="component" value="Unassembled WGS sequence"/>
</dbReference>
<dbReference type="SMART" id="SM00100">
    <property type="entry name" value="cNMP"/>
    <property type="match status" value="1"/>
</dbReference>
<dbReference type="PANTHER" id="PTHR45689:SF5">
    <property type="entry name" value="I[[H]] CHANNEL, ISOFORM E"/>
    <property type="match status" value="1"/>
</dbReference>
<evidence type="ECO:0000256" key="1">
    <source>
        <dbReference type="SAM" id="Phobius"/>
    </source>
</evidence>
<accession>A0A8S1MGE5</accession>
<keyword evidence="1" id="KW-0812">Transmembrane</keyword>
<feature type="domain" description="Cyclic nucleotide-binding" evidence="2">
    <location>
        <begin position="466"/>
        <end position="574"/>
    </location>
</feature>
<dbReference type="EMBL" id="CAJJDM010000055">
    <property type="protein sequence ID" value="CAD8075736.1"/>
    <property type="molecule type" value="Genomic_DNA"/>
</dbReference>
<dbReference type="GO" id="GO:0098855">
    <property type="term" value="C:HCN channel complex"/>
    <property type="evidence" value="ECO:0007669"/>
    <property type="project" value="TreeGrafter"/>
</dbReference>
<dbReference type="InterPro" id="IPR013099">
    <property type="entry name" value="K_chnl_dom"/>
</dbReference>
<dbReference type="GO" id="GO:0005249">
    <property type="term" value="F:voltage-gated potassium channel activity"/>
    <property type="evidence" value="ECO:0007669"/>
    <property type="project" value="TreeGrafter"/>
</dbReference>
<proteinExistence type="predicted"/>
<evidence type="ECO:0000259" key="2">
    <source>
        <dbReference type="PROSITE" id="PS50042"/>
    </source>
</evidence>
<keyword evidence="1" id="KW-1133">Transmembrane helix</keyword>
<feature type="transmembrane region" description="Helical" evidence="1">
    <location>
        <begin position="363"/>
        <end position="387"/>
    </location>
</feature>